<dbReference type="AlphaFoldDB" id="A0A8C2KET5"/>
<reference evidence="11" key="1">
    <citation type="submission" date="2025-08" db="UniProtKB">
        <authorList>
            <consortium name="Ensembl"/>
        </authorList>
    </citation>
    <scope>IDENTIFICATION</scope>
</reference>
<proteinExistence type="inferred from homology"/>
<dbReference type="InterPro" id="IPR050899">
    <property type="entry name" value="DDRGK_domain-containing"/>
</dbReference>
<keyword evidence="4" id="KW-0812">Transmembrane</keyword>
<dbReference type="Ensembl" id="ENSCCRT00020116529.1">
    <property type="protein sequence ID" value="ENSCCRP00020106669.1"/>
    <property type="gene ID" value="ENSCCRG00020048675.1"/>
</dbReference>
<dbReference type="GO" id="GO:0005789">
    <property type="term" value="C:endoplasmic reticulum membrane"/>
    <property type="evidence" value="ECO:0007669"/>
    <property type="project" value="UniProtKB-SubCell"/>
</dbReference>
<dbReference type="Gene3D" id="1.10.10.10">
    <property type="entry name" value="Winged helix-like DNA-binding domain superfamily/Winged helix DNA-binding domain"/>
    <property type="match status" value="1"/>
</dbReference>
<evidence type="ECO:0000256" key="8">
    <source>
        <dbReference type="ARBA" id="ARBA00023136"/>
    </source>
</evidence>
<comment type="subcellular location">
    <subcellularLocation>
        <location evidence="1">Endoplasmic reticulum membrane</location>
        <topology evidence="1">Single-pass membrane protein</topology>
    </subcellularLocation>
</comment>
<evidence type="ECO:0000256" key="7">
    <source>
        <dbReference type="ARBA" id="ARBA00022989"/>
    </source>
</evidence>
<evidence type="ECO:0000313" key="12">
    <source>
        <dbReference type="Proteomes" id="UP000694701"/>
    </source>
</evidence>
<accession>A0A8C2KET5</accession>
<evidence type="ECO:0000256" key="6">
    <source>
        <dbReference type="ARBA" id="ARBA00022824"/>
    </source>
</evidence>
<dbReference type="InterPro" id="IPR019153">
    <property type="entry name" value="DDRGK_dom-contain"/>
</dbReference>
<keyword evidence="6" id="KW-0256">Endoplasmic reticulum</keyword>
<dbReference type="InterPro" id="IPR036388">
    <property type="entry name" value="WH-like_DNA-bd_sf"/>
</dbReference>
<comment type="similarity">
    <text evidence="2">Belongs to the DDRGK1 family.</text>
</comment>
<sequence>MKIYNCLLNISGPSHRMIISGGIVASKRVKTPIHRQCCRSTDLFCWFIPAADREEHQNVVVRAAARPQAAEERPAGMPRRRRNLHSRVNVQRAQRPSDNEDSPAEADEDQEDRQPSEERPQAAAKVGAKKQKKLEEKQARKAQREAELEEREERRKMQELRDQERQKEEEKERLQEQKREEELRRSKEEQERKEEEEYLRLKESFVIEDQGEAEELSEQEKSKVVLLEDLASHFSLRTQDAIGRLQDLIADGSLTGVIDDRGKFIFITPEELNAVAQFIKKRGRVSISELVQASNTLINLTPELPSSA</sequence>
<evidence type="ECO:0000256" key="4">
    <source>
        <dbReference type="ARBA" id="ARBA00022692"/>
    </source>
</evidence>
<dbReference type="SUPFAM" id="SSF46785">
    <property type="entry name" value="Winged helix' DNA-binding domain"/>
    <property type="match status" value="1"/>
</dbReference>
<dbReference type="Pfam" id="PF09756">
    <property type="entry name" value="DDRGK"/>
    <property type="match status" value="1"/>
</dbReference>
<dbReference type="PANTHER" id="PTHR48176">
    <property type="entry name" value="DDRGK DOMAIN-CONTAINING PROTEIN 1"/>
    <property type="match status" value="1"/>
</dbReference>
<evidence type="ECO:0000256" key="5">
    <source>
        <dbReference type="ARBA" id="ARBA00022786"/>
    </source>
</evidence>
<dbReference type="GO" id="GO:1903895">
    <property type="term" value="P:negative regulation of IRE1-mediated unfolded protein response"/>
    <property type="evidence" value="ECO:0007669"/>
    <property type="project" value="TreeGrafter"/>
</dbReference>
<feature type="compositionally biased region" description="Acidic residues" evidence="10">
    <location>
        <begin position="99"/>
        <end position="111"/>
    </location>
</feature>
<evidence type="ECO:0000256" key="1">
    <source>
        <dbReference type="ARBA" id="ARBA00004389"/>
    </source>
</evidence>
<evidence type="ECO:0000256" key="3">
    <source>
        <dbReference type="ARBA" id="ARBA00018218"/>
    </source>
</evidence>
<feature type="compositionally biased region" description="Polar residues" evidence="10">
    <location>
        <begin position="86"/>
        <end position="96"/>
    </location>
</feature>
<dbReference type="PANTHER" id="PTHR48176:SF1">
    <property type="entry name" value="DDRGK DOMAIN-CONTAINING PROTEIN 1"/>
    <property type="match status" value="1"/>
</dbReference>
<dbReference type="GO" id="GO:1990592">
    <property type="term" value="P:protein K69-linked ufmylation"/>
    <property type="evidence" value="ECO:0007669"/>
    <property type="project" value="TreeGrafter"/>
</dbReference>
<keyword evidence="5" id="KW-0833">Ubl conjugation pathway</keyword>
<dbReference type="GO" id="GO:0051216">
    <property type="term" value="P:cartilage development"/>
    <property type="evidence" value="ECO:0007669"/>
    <property type="project" value="TreeGrafter"/>
</dbReference>
<dbReference type="SMART" id="SM01128">
    <property type="entry name" value="DDRGK"/>
    <property type="match status" value="1"/>
</dbReference>
<organism evidence="11 12">
    <name type="scientific">Cyprinus carpio</name>
    <name type="common">Common carp</name>
    <dbReference type="NCBI Taxonomy" id="7962"/>
    <lineage>
        <taxon>Eukaryota</taxon>
        <taxon>Metazoa</taxon>
        <taxon>Chordata</taxon>
        <taxon>Craniata</taxon>
        <taxon>Vertebrata</taxon>
        <taxon>Euteleostomi</taxon>
        <taxon>Actinopterygii</taxon>
        <taxon>Neopterygii</taxon>
        <taxon>Teleostei</taxon>
        <taxon>Ostariophysi</taxon>
        <taxon>Cypriniformes</taxon>
        <taxon>Cyprinidae</taxon>
        <taxon>Cyprininae</taxon>
        <taxon>Cyprinus</taxon>
    </lineage>
</organism>
<dbReference type="Proteomes" id="UP000694701">
    <property type="component" value="Unplaced"/>
</dbReference>
<evidence type="ECO:0000256" key="10">
    <source>
        <dbReference type="SAM" id="MobiDB-lite"/>
    </source>
</evidence>
<name>A0A8C2KET5_CYPCA</name>
<feature type="compositionally biased region" description="Basic and acidic residues" evidence="10">
    <location>
        <begin position="133"/>
        <end position="194"/>
    </location>
</feature>
<dbReference type="InterPro" id="IPR036390">
    <property type="entry name" value="WH_DNA-bd_sf"/>
</dbReference>
<feature type="region of interest" description="Disordered" evidence="10">
    <location>
        <begin position="64"/>
        <end position="194"/>
    </location>
</feature>
<evidence type="ECO:0000256" key="9">
    <source>
        <dbReference type="ARBA" id="ARBA00062094"/>
    </source>
</evidence>
<evidence type="ECO:0000256" key="2">
    <source>
        <dbReference type="ARBA" id="ARBA00009829"/>
    </source>
</evidence>
<dbReference type="GO" id="GO:0044389">
    <property type="term" value="F:ubiquitin-like protein ligase binding"/>
    <property type="evidence" value="ECO:0007669"/>
    <property type="project" value="TreeGrafter"/>
</dbReference>
<keyword evidence="7" id="KW-1133">Transmembrane helix</keyword>
<keyword evidence="8" id="KW-0472">Membrane</keyword>
<dbReference type="FunFam" id="1.10.10.10:FF:000143">
    <property type="entry name" value="DDRGK domain-containing protein 1"/>
    <property type="match status" value="1"/>
</dbReference>
<evidence type="ECO:0000313" key="11">
    <source>
        <dbReference type="Ensembl" id="ENSCCRP00020106669.1"/>
    </source>
</evidence>
<comment type="subunit">
    <text evidence="9">Component of the UFM1 ribosome E3 ligase (UREL) complex, composed of ufl1, ddrgk1 and cdk5rap3.</text>
</comment>
<protein>
    <recommendedName>
        <fullName evidence="3">DDRGK domain-containing protein 1</fullName>
    </recommendedName>
</protein>